<protein>
    <recommendedName>
        <fullName evidence="3">TolB-like protein</fullName>
    </recommendedName>
</protein>
<evidence type="ECO:0000313" key="1">
    <source>
        <dbReference type="EMBL" id="RAI94904.1"/>
    </source>
</evidence>
<dbReference type="EMBL" id="QLLK01000001">
    <property type="protein sequence ID" value="RAI94904.1"/>
    <property type="molecule type" value="Genomic_DNA"/>
</dbReference>
<sequence>MKLPFGLLILLIPFIFFACKPSTTSETSEILDLKLEIKDSIRVDYIGMLNLMDVNPEFEKILFFDPQNMKFVSTDFDGNILGEFSKDRDAPDGFGFYPMAAGRFNASQNIQVVSMFGIYEYDLNGNLLTSKKIPRDEAKSFSGRADAKREIQFVKDKILLSGTIGRGEYNKTQPEFYDTFLQLVWADPQTGSFEQFLALDSASIFQNNMSHEPSTLSPTFEIVNDKLYVITGIDPFLNIYELDSPYTKLQRIPLELTDYKLNTGEDPKKADPRAISYDPSYGITHKLVKVGNKLVIMYETGYSEEDAIRSRENMSQSEWEEFYSRMKDTYKMRYQILDLEGNMLNDAIIPDELSDLFVSREGSLWFMGKPNPDVEEDFYTLYKVGIN</sequence>
<evidence type="ECO:0000313" key="2">
    <source>
        <dbReference type="Proteomes" id="UP000249610"/>
    </source>
</evidence>
<dbReference type="RefSeq" id="WP_111609613.1">
    <property type="nucleotide sequence ID" value="NZ_QLLK01000001.1"/>
</dbReference>
<keyword evidence="2" id="KW-1185">Reference proteome</keyword>
<name>A0A327PTZ0_9BACT</name>
<proteinExistence type="predicted"/>
<accession>A0A327PTZ0</accession>
<reference evidence="1 2" key="1">
    <citation type="submission" date="2018-06" db="EMBL/GenBank/DDBJ databases">
        <title>Genomic Encyclopedia of Archaeal and Bacterial Type Strains, Phase II (KMG-II): from individual species to whole genera.</title>
        <authorList>
            <person name="Goeker M."/>
        </authorList>
    </citation>
    <scope>NUCLEOTIDE SEQUENCE [LARGE SCALE GENOMIC DNA]</scope>
    <source>
        <strain evidence="1 2">DSM 23446</strain>
    </source>
</reference>
<comment type="caution">
    <text evidence="1">The sequence shown here is derived from an EMBL/GenBank/DDBJ whole genome shotgun (WGS) entry which is preliminary data.</text>
</comment>
<dbReference type="OrthoDB" id="832467at2"/>
<dbReference type="Proteomes" id="UP000249610">
    <property type="component" value="Unassembled WGS sequence"/>
</dbReference>
<dbReference type="AlphaFoldDB" id="A0A327PTZ0"/>
<dbReference type="PROSITE" id="PS51257">
    <property type="entry name" value="PROKAR_LIPOPROTEIN"/>
    <property type="match status" value="1"/>
</dbReference>
<gene>
    <name evidence="1" type="ORF">LV83_00151</name>
</gene>
<evidence type="ECO:0008006" key="3">
    <source>
        <dbReference type="Google" id="ProtNLM"/>
    </source>
</evidence>
<organism evidence="1 2">
    <name type="scientific">Algoriphagus yeomjeoni</name>
    <dbReference type="NCBI Taxonomy" id="291403"/>
    <lineage>
        <taxon>Bacteria</taxon>
        <taxon>Pseudomonadati</taxon>
        <taxon>Bacteroidota</taxon>
        <taxon>Cytophagia</taxon>
        <taxon>Cytophagales</taxon>
        <taxon>Cyclobacteriaceae</taxon>
        <taxon>Algoriphagus</taxon>
    </lineage>
</organism>